<evidence type="ECO:0000313" key="2">
    <source>
        <dbReference type="Proteomes" id="UP000225984"/>
    </source>
</evidence>
<reference evidence="1 2" key="1">
    <citation type="submission" date="2017-06" db="EMBL/GenBank/DDBJ databases">
        <authorList>
            <person name="Apiz-Saab J."/>
            <person name="Gonzalez-Montes K.M."/>
            <person name="Diaz-Perez J."/>
            <person name="Fuentes-Cruz G.A."/>
            <person name="Fuster-Rivera J.M."/>
            <person name="Gonzalez-Espada L.V."/>
            <person name="Gonzalez-Perez P.D."/>
            <person name="Hernandez-Morales C.S."/>
            <person name="Hernandez-Rivera R."/>
            <person name="Herrera-DelValle R.J."/>
            <person name="Jaramillo-Criado J.A."/>
            <person name="Lama-Diaz J.M."/>
            <person name="Llavona-Feo P.M."/>
            <person name="Medina-Barreto M.A."/>
            <person name="Melendez-Ortiz M.Y."/>
            <person name="Melendez-Rivera C.M."/>
            <person name="Mercado-Andino A.K."/>
            <person name="Mercado-Delgado A.J."/>
            <person name="Ortiz-DeArmas J.I."/>
            <person name="Ortiz-Ortiz C.P."/>
            <person name="Quesada-Gordillo A.M."/>
            <person name="Fernandez-Martinez M."/>
            <person name="Vazquez E."/>
            <person name="Rubin M.R."/>
            <person name="Stoner T.H."/>
            <person name="Garlena R.A."/>
            <person name="Russell D.A."/>
            <person name="Pope W.H."/>
            <person name="Jacobs-Sera D."/>
            <person name="Hatfull G.F."/>
        </authorList>
    </citation>
    <scope>NUCLEOTIDE SEQUENCE [LARGE SCALE GENOMIC DNA]</scope>
</reference>
<gene>
    <name evidence="1" type="primary">124</name>
    <name evidence="1" type="ORF">SEA_GUUELAD_124</name>
</gene>
<sequence>MTNAKLLSETIGVGPCRVCGKGTSLLKTHICPRCAAKRERPFAIDVKPTKHA</sequence>
<name>A0A286MQM2_9CAUD</name>
<proteinExistence type="predicted"/>
<evidence type="ECO:0000313" key="1">
    <source>
        <dbReference type="EMBL" id="ASW31547.1"/>
    </source>
</evidence>
<protein>
    <submittedName>
        <fullName evidence="1">Uncharacterized protein</fullName>
    </submittedName>
</protein>
<accession>A0A286MQM2</accession>
<dbReference type="GeneID" id="63209654"/>
<keyword evidence="2" id="KW-1185">Reference proteome</keyword>
<dbReference type="Proteomes" id="UP000225984">
    <property type="component" value="Segment"/>
</dbReference>
<dbReference type="EMBL" id="MF324910">
    <property type="protein sequence ID" value="ASW31547.1"/>
    <property type="molecule type" value="Genomic_DNA"/>
</dbReference>
<organism evidence="1 2">
    <name type="scientific">Mycobacterium phage GuuelaD</name>
    <dbReference type="NCBI Taxonomy" id="2015819"/>
    <lineage>
        <taxon>Viruses</taxon>
        <taxon>Duplodnaviria</taxon>
        <taxon>Heunggongvirae</taxon>
        <taxon>Uroviricota</taxon>
        <taxon>Caudoviricetes</taxon>
        <taxon>Vilmaviridae</taxon>
        <taxon>Lclasvirinae</taxon>
        <taxon>Faithunavirus</taxon>
        <taxon>Faithunavirus guuelaD</taxon>
    </lineage>
</organism>
<dbReference type="RefSeq" id="YP_010013082.1">
    <property type="nucleotide sequence ID" value="NC_053508.1"/>
</dbReference>
<dbReference type="KEGG" id="vg:63209654"/>